<evidence type="ECO:0000256" key="11">
    <source>
        <dbReference type="ARBA" id="ARBA00023180"/>
    </source>
</evidence>
<evidence type="ECO:0000256" key="16">
    <source>
        <dbReference type="ARBA" id="ARBA00045407"/>
    </source>
</evidence>
<gene>
    <name evidence="19" type="primary">LOC117548025</name>
</gene>
<evidence type="ECO:0000256" key="7">
    <source>
        <dbReference type="ARBA" id="ARBA00022729"/>
    </source>
</evidence>
<keyword evidence="6" id="KW-0358">Heparin-binding</keyword>
<reference evidence="19" key="1">
    <citation type="submission" date="2025-08" db="UniProtKB">
        <authorList>
            <consortium name="RefSeq"/>
        </authorList>
    </citation>
    <scope>IDENTIFICATION</scope>
</reference>
<feature type="domain" description="SEA" evidence="17">
    <location>
        <begin position="8"/>
        <end position="121"/>
    </location>
</feature>
<dbReference type="GO" id="GO:0033165">
    <property type="term" value="C:interphotoreceptor matrix"/>
    <property type="evidence" value="ECO:0007669"/>
    <property type="project" value="UniProtKB-SubCell"/>
</dbReference>
<keyword evidence="9" id="KW-0730">Sialic acid</keyword>
<evidence type="ECO:0000256" key="13">
    <source>
        <dbReference type="ARBA" id="ARBA00023290"/>
    </source>
</evidence>
<evidence type="ECO:0000256" key="9">
    <source>
        <dbReference type="ARBA" id="ARBA00022981"/>
    </source>
</evidence>
<keyword evidence="13" id="KW-0373">Hyaluronic acid</keyword>
<organism evidence="18 19">
    <name type="scientific">Gymnodraco acuticeps</name>
    <name type="common">Antarctic dragonfish</name>
    <dbReference type="NCBI Taxonomy" id="8218"/>
    <lineage>
        <taxon>Eukaryota</taxon>
        <taxon>Metazoa</taxon>
        <taxon>Chordata</taxon>
        <taxon>Craniata</taxon>
        <taxon>Vertebrata</taxon>
        <taxon>Euteleostomi</taxon>
        <taxon>Actinopterygii</taxon>
        <taxon>Neopterygii</taxon>
        <taxon>Teleostei</taxon>
        <taxon>Neoteleostei</taxon>
        <taxon>Acanthomorphata</taxon>
        <taxon>Eupercaria</taxon>
        <taxon>Perciformes</taxon>
        <taxon>Notothenioidei</taxon>
        <taxon>Bathydraconidae</taxon>
        <taxon>Gymnodraco</taxon>
    </lineage>
</organism>
<dbReference type="GO" id="GO:0007601">
    <property type="term" value="P:visual perception"/>
    <property type="evidence" value="ECO:0007669"/>
    <property type="project" value="InterPro"/>
</dbReference>
<keyword evidence="18" id="KW-1185">Reference proteome</keyword>
<evidence type="ECO:0000313" key="19">
    <source>
        <dbReference type="RefSeq" id="XP_034074844.1"/>
    </source>
</evidence>
<keyword evidence="5" id="KW-0272">Extracellular matrix</keyword>
<evidence type="ECO:0000256" key="5">
    <source>
        <dbReference type="ARBA" id="ARBA00022530"/>
    </source>
</evidence>
<dbReference type="Pfam" id="PF01390">
    <property type="entry name" value="SEA"/>
    <property type="match status" value="1"/>
</dbReference>
<dbReference type="GO" id="GO:0001750">
    <property type="term" value="C:photoreceptor outer segment"/>
    <property type="evidence" value="ECO:0007669"/>
    <property type="project" value="UniProtKB-SubCell"/>
</dbReference>
<dbReference type="GO" id="GO:0005540">
    <property type="term" value="F:hyaluronic acid binding"/>
    <property type="evidence" value="ECO:0007669"/>
    <property type="project" value="UniProtKB-KW"/>
</dbReference>
<protein>
    <recommendedName>
        <fullName evidence="14">Interphotoreceptor matrix proteoglycan 1</fullName>
    </recommendedName>
    <alternativeName>
        <fullName evidence="15">Sialoprotein associated with cones and rods</fullName>
    </alternativeName>
</protein>
<name>A0A6P8UD00_GYMAC</name>
<keyword evidence="8" id="KW-0677">Repeat</keyword>
<dbReference type="GO" id="GO:0001917">
    <property type="term" value="C:photoreceptor inner segment"/>
    <property type="evidence" value="ECO:0007669"/>
    <property type="project" value="UniProtKB-SubCell"/>
</dbReference>
<comment type="function">
    <text evidence="16">Chondroitin sulfate-, heparin- and hyaluronan-binding protein. May serve to form a basic macromolecular scaffold comprising the insoluble interphotoreceptor matrix.</text>
</comment>
<evidence type="ECO:0000256" key="2">
    <source>
        <dbReference type="ARBA" id="ARBA00004504"/>
    </source>
</evidence>
<dbReference type="GO" id="GO:0008201">
    <property type="term" value="F:heparin binding"/>
    <property type="evidence" value="ECO:0007669"/>
    <property type="project" value="UniProtKB-KW"/>
</dbReference>
<evidence type="ECO:0000256" key="6">
    <source>
        <dbReference type="ARBA" id="ARBA00022674"/>
    </source>
</evidence>
<evidence type="ECO:0000256" key="8">
    <source>
        <dbReference type="ARBA" id="ARBA00022737"/>
    </source>
</evidence>
<dbReference type="PROSITE" id="PS01186">
    <property type="entry name" value="EGF_2"/>
    <property type="match status" value="1"/>
</dbReference>
<dbReference type="InterPro" id="IPR000742">
    <property type="entry name" value="EGF"/>
</dbReference>
<sequence length="185" mass="20726">MTTASNGRELVVFFSLRVTNMDFSLDLFNKTSSEYRSLESTFLDVLMPYLQANLTGFKKLEILNFRRGSVVVNSKVKFSRSVPYNITEAVTCVLEEFCSDAMKHLHIQIDTHSLDVEPADQADPCKFLACEEFSRCVLSGRMKEARCVCEPGFLSVDGLPCQSVCDLNPDFCRHRDSPALSGLSS</sequence>
<keyword evidence="12" id="KW-0966">Cell projection</keyword>
<comment type="subcellular location">
    <subcellularLocation>
        <location evidence="2">Cell projection</location>
        <location evidence="2">Cilium</location>
        <location evidence="2">Photoreceptor outer segment</location>
    </subcellularLocation>
    <subcellularLocation>
        <location evidence="1">Photoreceptor inner segment</location>
    </subcellularLocation>
    <subcellularLocation>
        <location evidence="3">Secreted</location>
        <location evidence="3">Extracellular space</location>
        <location evidence="3">Extracellular matrix</location>
        <location evidence="3">Interphotoreceptor matrix</location>
    </subcellularLocation>
</comment>
<dbReference type="PROSITE" id="PS50024">
    <property type="entry name" value="SEA"/>
    <property type="match status" value="1"/>
</dbReference>
<dbReference type="SUPFAM" id="SSF82671">
    <property type="entry name" value="SEA domain"/>
    <property type="match status" value="1"/>
</dbReference>
<evidence type="ECO:0000256" key="4">
    <source>
        <dbReference type="ARBA" id="ARBA00022525"/>
    </source>
</evidence>
<dbReference type="AlphaFoldDB" id="A0A6P8UD00"/>
<dbReference type="Gene3D" id="3.30.70.960">
    <property type="entry name" value="SEA domain"/>
    <property type="match status" value="1"/>
</dbReference>
<keyword evidence="4" id="KW-0964">Secreted</keyword>
<keyword evidence="7" id="KW-0732">Signal</keyword>
<keyword evidence="10" id="KW-0675">Receptor</keyword>
<evidence type="ECO:0000256" key="3">
    <source>
        <dbReference type="ARBA" id="ARBA00004593"/>
    </source>
</evidence>
<dbReference type="InParanoid" id="A0A6P8UD00"/>
<dbReference type="Proteomes" id="UP000515161">
    <property type="component" value="Unplaced"/>
</dbReference>
<evidence type="ECO:0000256" key="1">
    <source>
        <dbReference type="ARBA" id="ARBA00004437"/>
    </source>
</evidence>
<evidence type="ECO:0000256" key="14">
    <source>
        <dbReference type="ARBA" id="ARBA00040753"/>
    </source>
</evidence>
<dbReference type="SMART" id="SM00200">
    <property type="entry name" value="SEA"/>
    <property type="match status" value="1"/>
</dbReference>
<evidence type="ECO:0000259" key="17">
    <source>
        <dbReference type="PROSITE" id="PS50024"/>
    </source>
</evidence>
<evidence type="ECO:0000256" key="12">
    <source>
        <dbReference type="ARBA" id="ARBA00023273"/>
    </source>
</evidence>
<dbReference type="PANTHER" id="PTHR12199:SF3">
    <property type="entry name" value="INTERPHOTORECEPTOR MATRIX PROTEOGLYCAN 1"/>
    <property type="match status" value="1"/>
</dbReference>
<evidence type="ECO:0000256" key="15">
    <source>
        <dbReference type="ARBA" id="ARBA00042018"/>
    </source>
</evidence>
<dbReference type="KEGG" id="gacu:117548025"/>
<accession>A0A6P8UD00</accession>
<dbReference type="RefSeq" id="XP_034074844.1">
    <property type="nucleotide sequence ID" value="XM_034218953.1"/>
</dbReference>
<keyword evidence="11" id="KW-0325">Glycoprotein</keyword>
<proteinExistence type="predicted"/>
<dbReference type="PANTHER" id="PTHR12199">
    <property type="entry name" value="INTERPHOTORECEPTOR MATRIX PROTEOGLYCAN"/>
    <property type="match status" value="1"/>
</dbReference>
<dbReference type="GeneID" id="117548025"/>
<evidence type="ECO:0000313" key="18">
    <source>
        <dbReference type="Proteomes" id="UP000515161"/>
    </source>
</evidence>
<evidence type="ECO:0000256" key="10">
    <source>
        <dbReference type="ARBA" id="ARBA00023170"/>
    </source>
</evidence>
<dbReference type="OrthoDB" id="8960773at2759"/>
<dbReference type="InterPro" id="IPR000082">
    <property type="entry name" value="SEA_dom"/>
</dbReference>
<dbReference type="InterPro" id="IPR039861">
    <property type="entry name" value="IMPG"/>
</dbReference>
<dbReference type="InterPro" id="IPR036364">
    <property type="entry name" value="SEA_dom_sf"/>
</dbReference>